<dbReference type="PROSITE" id="PS50035">
    <property type="entry name" value="PLD"/>
    <property type="match status" value="2"/>
</dbReference>
<evidence type="ECO:0000313" key="2">
    <source>
        <dbReference type="EMBL" id="EYF01990.1"/>
    </source>
</evidence>
<dbReference type="STRING" id="1192034.CAP_7608"/>
<dbReference type="PANTHER" id="PTHR10185">
    <property type="entry name" value="PHOSPHOLIPASE D - RELATED"/>
    <property type="match status" value="1"/>
</dbReference>
<dbReference type="PANTHER" id="PTHR10185:SF17">
    <property type="entry name" value="GM01519P-RELATED"/>
    <property type="match status" value="1"/>
</dbReference>
<dbReference type="SUPFAM" id="SSF56024">
    <property type="entry name" value="Phospholipase D/nuclease"/>
    <property type="match status" value="2"/>
</dbReference>
<dbReference type="InterPro" id="IPR025202">
    <property type="entry name" value="PLD-like_dom"/>
</dbReference>
<evidence type="ECO:0000259" key="1">
    <source>
        <dbReference type="PROSITE" id="PS50035"/>
    </source>
</evidence>
<dbReference type="EMBL" id="ASRX01000068">
    <property type="protein sequence ID" value="EYF01990.1"/>
    <property type="molecule type" value="Genomic_DNA"/>
</dbReference>
<feature type="domain" description="PLD phosphodiesterase" evidence="1">
    <location>
        <begin position="112"/>
        <end position="139"/>
    </location>
</feature>
<dbReference type="InterPro" id="IPR050874">
    <property type="entry name" value="Diverse_PLD-related"/>
</dbReference>
<accession>A0A017SZH1</accession>
<dbReference type="AlphaFoldDB" id="A0A017SZH1"/>
<reference evidence="2 3" key="1">
    <citation type="submission" date="2013-05" db="EMBL/GenBank/DDBJ databases">
        <title>Genome assembly of Chondromyces apiculatus DSM 436.</title>
        <authorList>
            <person name="Sharma G."/>
            <person name="Khatri I."/>
            <person name="Kaur C."/>
            <person name="Mayilraj S."/>
            <person name="Subramanian S."/>
        </authorList>
    </citation>
    <scope>NUCLEOTIDE SEQUENCE [LARGE SCALE GENOMIC DNA]</scope>
    <source>
        <strain evidence="2 3">DSM 436</strain>
    </source>
</reference>
<sequence length="397" mass="43608">MAQDAAPSIELVESWPAETTLDQPDIPDASEVWKAMIRGATRALDIAQFYISDAPGSRLGPVLREVEAAAARGVAVRVLVDETFRARYPESVERLARQPGIAVRHFDGRQTMGGVLHAKYFLVDGREVYLGSQNFDWRALEHIHEVGLRVRSPAVASTFASAFALDWALAGGAPVPSRGAPQARGSAPVMPVDVLQDGETVRLWPVGSPEGFLPDDLPWDLPRLRGLIDGAKQDVQVQLLTYRPASRDGAPFLELDRALRQAAARGVTVRLLVADWSKRKDTIEGLQRLAEVPGIEVKMTTIPRWSGGFVPFARVTHAKYLVVDGRVAWVGTSNWEGDYFTKSRNVGLIVEGGAIPRRLDRLFLDLWRGRYVEAVDPRATYTPPRIDSDAPPTPASP</sequence>
<name>A0A017SZH1_9BACT</name>
<dbReference type="CDD" id="cd09107">
    <property type="entry name" value="PLDc_vPLD3_4_5_like_2"/>
    <property type="match status" value="1"/>
</dbReference>
<evidence type="ECO:0000313" key="3">
    <source>
        <dbReference type="Proteomes" id="UP000019678"/>
    </source>
</evidence>
<dbReference type="Gene3D" id="3.30.870.10">
    <property type="entry name" value="Endonuclease Chain A"/>
    <property type="match status" value="2"/>
</dbReference>
<dbReference type="Pfam" id="PF13091">
    <property type="entry name" value="PLDc_2"/>
    <property type="match status" value="2"/>
</dbReference>
<dbReference type="GO" id="GO:0003824">
    <property type="term" value="F:catalytic activity"/>
    <property type="evidence" value="ECO:0007669"/>
    <property type="project" value="InterPro"/>
</dbReference>
<dbReference type="InterPro" id="IPR001736">
    <property type="entry name" value="PLipase_D/transphosphatidylase"/>
</dbReference>
<dbReference type="SMART" id="SM00155">
    <property type="entry name" value="PLDc"/>
    <property type="match status" value="2"/>
</dbReference>
<keyword evidence="3" id="KW-1185">Reference proteome</keyword>
<comment type="caution">
    <text evidence="2">The sequence shown here is derived from an EMBL/GenBank/DDBJ whole genome shotgun (WGS) entry which is preliminary data.</text>
</comment>
<dbReference type="eggNOG" id="COG1502">
    <property type="taxonomic scope" value="Bacteria"/>
</dbReference>
<dbReference type="GO" id="GO:0006793">
    <property type="term" value="P:phosphorus metabolic process"/>
    <property type="evidence" value="ECO:0007669"/>
    <property type="project" value="UniProtKB-ARBA"/>
</dbReference>
<proteinExistence type="predicted"/>
<protein>
    <submittedName>
        <fullName evidence="2">Phospholipase D family protein</fullName>
    </submittedName>
</protein>
<organism evidence="2 3">
    <name type="scientific">Chondromyces apiculatus DSM 436</name>
    <dbReference type="NCBI Taxonomy" id="1192034"/>
    <lineage>
        <taxon>Bacteria</taxon>
        <taxon>Pseudomonadati</taxon>
        <taxon>Myxococcota</taxon>
        <taxon>Polyangia</taxon>
        <taxon>Polyangiales</taxon>
        <taxon>Polyangiaceae</taxon>
        <taxon>Chondromyces</taxon>
    </lineage>
</organism>
<feature type="domain" description="PLD phosphodiesterase" evidence="1">
    <location>
        <begin position="312"/>
        <end position="339"/>
    </location>
</feature>
<gene>
    <name evidence="2" type="ORF">CAP_7608</name>
</gene>
<dbReference type="Proteomes" id="UP000019678">
    <property type="component" value="Unassembled WGS sequence"/>
</dbReference>